<dbReference type="InterPro" id="IPR000209">
    <property type="entry name" value="Peptidase_S8/S53_dom"/>
</dbReference>
<comment type="cofactor">
    <cofactor evidence="15">
        <name>Ca(2+)</name>
        <dbReference type="ChEBI" id="CHEBI:29108"/>
    </cofactor>
    <text evidence="15">Binds 1 Ca(2+) ion per subunit.</text>
</comment>
<feature type="binding site" evidence="15">
    <location>
        <position position="569"/>
    </location>
    <ligand>
        <name>Ca(2+)</name>
        <dbReference type="ChEBI" id="CHEBI:29108"/>
    </ligand>
</feature>
<dbReference type="FunFam" id="3.40.50.200:FF:000015">
    <property type="entry name" value="Tripeptidyl peptidase A"/>
    <property type="match status" value="1"/>
</dbReference>
<reference evidence="18" key="1">
    <citation type="submission" date="2021-03" db="EMBL/GenBank/DDBJ databases">
        <authorList>
            <person name="Tagirdzhanova G."/>
        </authorList>
    </citation>
    <scope>NUCLEOTIDE SEQUENCE</scope>
</reference>
<dbReference type="InterPro" id="IPR030400">
    <property type="entry name" value="Sedolisin_dom"/>
</dbReference>
<dbReference type="Pfam" id="PF09286">
    <property type="entry name" value="Pro-kuma_activ"/>
    <property type="match status" value="1"/>
</dbReference>
<dbReference type="InterPro" id="IPR015366">
    <property type="entry name" value="S53_propep"/>
</dbReference>
<keyword evidence="10 15" id="KW-0720">Serine protease</keyword>
<dbReference type="PANTHER" id="PTHR14218:SF34">
    <property type="entry name" value="TRIPEPTIDYL-PEPTIDASE SED4"/>
    <property type="match status" value="1"/>
</dbReference>
<evidence type="ECO:0000256" key="9">
    <source>
        <dbReference type="ARBA" id="ARBA00022801"/>
    </source>
</evidence>
<dbReference type="GO" id="GO:0004252">
    <property type="term" value="F:serine-type endopeptidase activity"/>
    <property type="evidence" value="ECO:0007669"/>
    <property type="project" value="UniProtKB-UniRule"/>
</dbReference>
<evidence type="ECO:0000256" key="12">
    <source>
        <dbReference type="ARBA" id="ARBA00023026"/>
    </source>
</evidence>
<proteinExistence type="predicted"/>
<evidence type="ECO:0000256" key="16">
    <source>
        <dbReference type="SAM" id="SignalP"/>
    </source>
</evidence>
<dbReference type="EC" id="3.4.14.10" evidence="4"/>
<feature type="active site" description="Charge relay system" evidence="15">
    <location>
        <position position="305"/>
    </location>
</feature>
<keyword evidence="14" id="KW-0325">Glycoprotein</keyword>
<evidence type="ECO:0000259" key="17">
    <source>
        <dbReference type="PROSITE" id="PS51695"/>
    </source>
</evidence>
<accession>A0A8H3ET05</accession>
<evidence type="ECO:0000256" key="1">
    <source>
        <dbReference type="ARBA" id="ARBA00001910"/>
    </source>
</evidence>
<feature type="binding site" evidence="15">
    <location>
        <position position="605"/>
    </location>
    <ligand>
        <name>Ca(2+)</name>
        <dbReference type="ChEBI" id="CHEBI:29108"/>
    </ligand>
</feature>
<dbReference type="PROSITE" id="PS51695">
    <property type="entry name" value="SEDOLISIN"/>
    <property type="match status" value="1"/>
</dbReference>
<comment type="caution">
    <text evidence="18">The sequence shown here is derived from an EMBL/GenBank/DDBJ whole genome shotgun (WGS) entry which is preliminary data.</text>
</comment>
<keyword evidence="19" id="KW-1185">Reference proteome</keyword>
<dbReference type="Gene3D" id="3.40.50.200">
    <property type="entry name" value="Peptidase S8/S53 domain"/>
    <property type="match status" value="1"/>
</dbReference>
<dbReference type="GO" id="GO:0046872">
    <property type="term" value="F:metal ion binding"/>
    <property type="evidence" value="ECO:0007669"/>
    <property type="project" value="UniProtKB-UniRule"/>
</dbReference>
<dbReference type="PANTHER" id="PTHR14218">
    <property type="entry name" value="PROTEASE S8 TRIPEPTIDYL PEPTIDASE I CLN2"/>
    <property type="match status" value="1"/>
</dbReference>
<comment type="subcellular location">
    <subcellularLocation>
        <location evidence="3">Secreted</location>
        <location evidence="3">Extracellular space</location>
    </subcellularLocation>
</comment>
<feature type="chain" id="PRO_5034401347" description="tripeptidyl-peptidase II" evidence="16">
    <location>
        <begin position="23"/>
        <end position="627"/>
    </location>
</feature>
<evidence type="ECO:0000256" key="14">
    <source>
        <dbReference type="ARBA" id="ARBA00023180"/>
    </source>
</evidence>
<keyword evidence="12" id="KW-0843">Virulence</keyword>
<dbReference type="SUPFAM" id="SSF54897">
    <property type="entry name" value="Protease propeptides/inhibitors"/>
    <property type="match status" value="1"/>
</dbReference>
<comment type="function">
    <text evidence="2">Secreted tripeptidyl-peptidase which degrades proteins at acidic pHs and is involved in virulence.</text>
</comment>
<feature type="binding site" evidence="15">
    <location>
        <position position="570"/>
    </location>
    <ligand>
        <name>Ca(2+)</name>
        <dbReference type="ChEBI" id="CHEBI:29108"/>
    </ligand>
</feature>
<evidence type="ECO:0000256" key="5">
    <source>
        <dbReference type="ARBA" id="ARBA00022525"/>
    </source>
</evidence>
<dbReference type="InterPro" id="IPR036852">
    <property type="entry name" value="Peptidase_S8/S53_dom_sf"/>
</dbReference>
<keyword evidence="5" id="KW-0964">Secreted</keyword>
<gene>
    <name evidence="18" type="ORF">IMSHALPRED_009935</name>
</gene>
<keyword evidence="6 15" id="KW-0645">Protease</keyword>
<feature type="domain" description="Peptidase S53" evidence="17">
    <location>
        <begin position="232"/>
        <end position="627"/>
    </location>
</feature>
<evidence type="ECO:0000256" key="2">
    <source>
        <dbReference type="ARBA" id="ARBA00002451"/>
    </source>
</evidence>
<evidence type="ECO:0000256" key="8">
    <source>
        <dbReference type="ARBA" id="ARBA00022729"/>
    </source>
</evidence>
<dbReference type="GO" id="GO:0008240">
    <property type="term" value="F:tripeptidyl-peptidase activity"/>
    <property type="evidence" value="ECO:0007669"/>
    <property type="project" value="UniProtKB-EC"/>
</dbReference>
<keyword evidence="7 15" id="KW-0479">Metal-binding</keyword>
<feature type="signal peptide" evidence="16">
    <location>
        <begin position="1"/>
        <end position="22"/>
    </location>
</feature>
<evidence type="ECO:0000256" key="10">
    <source>
        <dbReference type="ARBA" id="ARBA00022825"/>
    </source>
</evidence>
<feature type="active site" description="Charge relay system" evidence="15">
    <location>
        <position position="309"/>
    </location>
</feature>
<dbReference type="EMBL" id="CAJPDT010000008">
    <property type="protein sequence ID" value="CAF9911130.1"/>
    <property type="molecule type" value="Genomic_DNA"/>
</dbReference>
<feature type="binding site" evidence="15">
    <location>
        <position position="607"/>
    </location>
    <ligand>
        <name>Ca(2+)</name>
        <dbReference type="ChEBI" id="CHEBI:29108"/>
    </ligand>
</feature>
<dbReference type="Proteomes" id="UP000664534">
    <property type="component" value="Unassembled WGS sequence"/>
</dbReference>
<evidence type="ECO:0000256" key="6">
    <source>
        <dbReference type="ARBA" id="ARBA00022670"/>
    </source>
</evidence>
<evidence type="ECO:0000313" key="18">
    <source>
        <dbReference type="EMBL" id="CAF9911130.1"/>
    </source>
</evidence>
<dbReference type="SMART" id="SM00944">
    <property type="entry name" value="Pro-kuma_activ"/>
    <property type="match status" value="1"/>
</dbReference>
<keyword evidence="9 15" id="KW-0378">Hydrolase</keyword>
<sequence>MFSKCIFQALSLWFSLTLPIFAAVHEQLAGVPVGWTQVGAPAASDTMILQIALTQQNLDQLDAKILAVSTPGSASYGQYMDGDAVAAMLAPLDNASPAVLAWLKGAGVTNAYSDGANVNFSTSVESANSLLSTTFNYYENAGIQKLRTTEYSVPDDLQTHIDLITPTTYFGKTLPQVPARKPQRKPQIPARKMGHRVRDLAIRYYNGTTNSTASCSTNSTRNDTIDASCATLITPTCIKELYNINYTPDPNSGSKIAFGSFLNQSARTEDLSLFQTAQGIPQQGFSVQLINGGVNDQAIDENHGEADLDVEYISGVSHPLPIISYITGGSPPFIPNLDEPTAADNENEPYLNYYQYLLSLPNSALPNVITNSYGDDEQTVPEKYAKRVCSMIGQLGLRGISVLESAGDTGVGAPCQSNDGKMTPQFTPQFPGTCPHITAVGGTQSISPEVAWVAGSGGFSNYFTRPAYQAAAVTTYLDDHISAATKEYFSAFANFSGRGFPDVSAHSLTPDYAVVVNGAPGLSGGTSAAAPVFSSVIALLNDARFRAGKPALGFLNPWLYSIGYTGLTDITAGQSLGCNGIDLQTGMPVPGASIIPYASWNATQGWDPVTGLGVPNFEKLLCLALAL</sequence>
<organism evidence="18 19">
    <name type="scientific">Imshaugia aleurites</name>
    <dbReference type="NCBI Taxonomy" id="172621"/>
    <lineage>
        <taxon>Eukaryota</taxon>
        <taxon>Fungi</taxon>
        <taxon>Dikarya</taxon>
        <taxon>Ascomycota</taxon>
        <taxon>Pezizomycotina</taxon>
        <taxon>Lecanoromycetes</taxon>
        <taxon>OSLEUM clade</taxon>
        <taxon>Lecanoromycetidae</taxon>
        <taxon>Lecanorales</taxon>
        <taxon>Lecanorineae</taxon>
        <taxon>Parmeliaceae</taxon>
        <taxon>Imshaugia</taxon>
    </lineage>
</organism>
<protein>
    <recommendedName>
        <fullName evidence="4">tripeptidyl-peptidase II</fullName>
        <ecNumber evidence="4">3.4.14.10</ecNumber>
    </recommendedName>
</protein>
<evidence type="ECO:0000256" key="7">
    <source>
        <dbReference type="ARBA" id="ARBA00022723"/>
    </source>
</evidence>
<dbReference type="GO" id="GO:0005576">
    <property type="term" value="C:extracellular region"/>
    <property type="evidence" value="ECO:0007669"/>
    <property type="project" value="UniProtKB-SubCell"/>
</dbReference>
<dbReference type="CDD" id="cd11377">
    <property type="entry name" value="Pro-peptidase_S53"/>
    <property type="match status" value="1"/>
</dbReference>
<name>A0A8H3ET05_9LECA</name>
<evidence type="ECO:0000256" key="4">
    <source>
        <dbReference type="ARBA" id="ARBA00012462"/>
    </source>
</evidence>
<evidence type="ECO:0000256" key="13">
    <source>
        <dbReference type="ARBA" id="ARBA00023145"/>
    </source>
</evidence>
<feature type="active site" description="Charge relay system" evidence="15">
    <location>
        <position position="527"/>
    </location>
</feature>
<keyword evidence="8 16" id="KW-0732">Signal</keyword>
<dbReference type="AlphaFoldDB" id="A0A8H3ET05"/>
<dbReference type="Pfam" id="PF00082">
    <property type="entry name" value="Peptidase_S8"/>
    <property type="match status" value="1"/>
</dbReference>
<evidence type="ECO:0000313" key="19">
    <source>
        <dbReference type="Proteomes" id="UP000664534"/>
    </source>
</evidence>
<dbReference type="InterPro" id="IPR050819">
    <property type="entry name" value="Tripeptidyl-peptidase_I"/>
</dbReference>
<comment type="catalytic activity">
    <reaction evidence="1">
        <text>Release of an N-terminal tripeptide from a polypeptide.</text>
        <dbReference type="EC" id="3.4.14.10"/>
    </reaction>
</comment>
<dbReference type="OrthoDB" id="409122at2759"/>
<dbReference type="SUPFAM" id="SSF52743">
    <property type="entry name" value="Subtilisin-like"/>
    <property type="match status" value="1"/>
</dbReference>
<dbReference type="CDD" id="cd04056">
    <property type="entry name" value="Peptidases_S53"/>
    <property type="match status" value="1"/>
</dbReference>
<keyword evidence="11 15" id="KW-0106">Calcium</keyword>
<evidence type="ECO:0000256" key="15">
    <source>
        <dbReference type="PROSITE-ProRule" id="PRU01032"/>
    </source>
</evidence>
<evidence type="ECO:0000256" key="3">
    <source>
        <dbReference type="ARBA" id="ARBA00004239"/>
    </source>
</evidence>
<keyword evidence="13" id="KW-0865">Zymogen</keyword>
<evidence type="ECO:0000256" key="11">
    <source>
        <dbReference type="ARBA" id="ARBA00022837"/>
    </source>
</evidence>
<dbReference type="GO" id="GO:0006508">
    <property type="term" value="P:proteolysis"/>
    <property type="evidence" value="ECO:0007669"/>
    <property type="project" value="UniProtKB-KW"/>
</dbReference>